<feature type="compositionally biased region" description="Basic residues" evidence="2">
    <location>
        <begin position="1"/>
        <end position="32"/>
    </location>
</feature>
<dbReference type="PANTHER" id="PTHR43418">
    <property type="entry name" value="MULTIFUNCTIONAL TRYPTOPHAN BIOSYNTHESIS PROTEIN-RELATED"/>
    <property type="match status" value="1"/>
</dbReference>
<dbReference type="GO" id="GO:0004049">
    <property type="term" value="F:anthranilate synthase activity"/>
    <property type="evidence" value="ECO:0007669"/>
    <property type="project" value="TreeGrafter"/>
</dbReference>
<dbReference type="GO" id="GO:0000162">
    <property type="term" value="P:L-tryptophan biosynthetic process"/>
    <property type="evidence" value="ECO:0007669"/>
    <property type="project" value="TreeGrafter"/>
</dbReference>
<dbReference type="SUPFAM" id="SSF52317">
    <property type="entry name" value="Class I glutamine amidotransferase-like"/>
    <property type="match status" value="1"/>
</dbReference>
<gene>
    <name evidence="3" type="ORF">C0216_11015</name>
</gene>
<dbReference type="InterPro" id="IPR029062">
    <property type="entry name" value="Class_I_gatase-like"/>
</dbReference>
<dbReference type="PANTHER" id="PTHR43418:SF4">
    <property type="entry name" value="MULTIFUNCTIONAL TRYPTOPHAN BIOSYNTHESIS PROTEIN"/>
    <property type="match status" value="1"/>
</dbReference>
<name>A0A344TZ46_9ACTN</name>
<sequence>MRRTRHPGSHRSRPPVPCRLRRRRPPGRRLRRTPTGGDPVKEPGWIAITQRHVPYPHRSEEGDYLDRQWYALEAVSNRRLLAVPNNLPLAQRTLRGLPLAAVILTGGNDLPSVPDPNDVAPERDRVETWLLEQAEELRTPVIGICRGAQSIAHRFGARLVDGQHGHSGTRHHVRSTGDAPWPWPEQFTVASHHRWAIPADGLPEQLRPLALAEDDTVEAFAHRDLPWWGLMWHPEREFPAGPAADALTFILNHSTNPSH</sequence>
<dbReference type="EMBL" id="CP030862">
    <property type="protein sequence ID" value="AXE23917.1"/>
    <property type="molecule type" value="Genomic_DNA"/>
</dbReference>
<keyword evidence="4" id="KW-1185">Reference proteome</keyword>
<keyword evidence="1" id="KW-0315">Glutamine amidotransferase</keyword>
<dbReference type="GO" id="GO:0005829">
    <property type="term" value="C:cytosol"/>
    <property type="evidence" value="ECO:0007669"/>
    <property type="project" value="TreeGrafter"/>
</dbReference>
<accession>A0A344TZ46</accession>
<reference evidence="3 4" key="1">
    <citation type="submission" date="2018-01" db="EMBL/GenBank/DDBJ databases">
        <title>Draft genome Sequence of streptomyces globosus LZH-48.</title>
        <authorList>
            <person name="Ran K."/>
            <person name="Li Z."/>
            <person name="Wei S."/>
            <person name="Dong R."/>
        </authorList>
    </citation>
    <scope>NUCLEOTIDE SEQUENCE [LARGE SCALE GENOMIC DNA]</scope>
    <source>
        <strain evidence="3 4">LZH-48</strain>
    </source>
</reference>
<evidence type="ECO:0000313" key="4">
    <source>
        <dbReference type="Proteomes" id="UP000252004"/>
    </source>
</evidence>
<evidence type="ECO:0000256" key="1">
    <source>
        <dbReference type="ARBA" id="ARBA00022962"/>
    </source>
</evidence>
<dbReference type="InterPro" id="IPR050472">
    <property type="entry name" value="Anth_synth/Amidotransfase"/>
</dbReference>
<proteinExistence type="predicted"/>
<dbReference type="PROSITE" id="PS51273">
    <property type="entry name" value="GATASE_TYPE_1"/>
    <property type="match status" value="1"/>
</dbReference>
<dbReference type="Proteomes" id="UP000252004">
    <property type="component" value="Chromosome"/>
</dbReference>
<dbReference type="Pfam" id="PF07722">
    <property type="entry name" value="Peptidase_C26"/>
    <property type="match status" value="1"/>
</dbReference>
<feature type="region of interest" description="Disordered" evidence="2">
    <location>
        <begin position="1"/>
        <end position="43"/>
    </location>
</feature>
<protein>
    <submittedName>
        <fullName evidence="3">Gamma-glutamyl-gamma-aminobutyrate hydrolase</fullName>
    </submittedName>
</protein>
<dbReference type="GO" id="GO:0016787">
    <property type="term" value="F:hydrolase activity"/>
    <property type="evidence" value="ECO:0007669"/>
    <property type="project" value="UniProtKB-KW"/>
</dbReference>
<organism evidence="3 4">
    <name type="scientific">Streptomyces globosus</name>
    <dbReference type="NCBI Taxonomy" id="68209"/>
    <lineage>
        <taxon>Bacteria</taxon>
        <taxon>Bacillati</taxon>
        <taxon>Actinomycetota</taxon>
        <taxon>Actinomycetes</taxon>
        <taxon>Kitasatosporales</taxon>
        <taxon>Streptomycetaceae</taxon>
        <taxon>Streptomyces</taxon>
    </lineage>
</organism>
<dbReference type="OrthoDB" id="5196541at2"/>
<keyword evidence="3" id="KW-0378">Hydrolase</keyword>
<evidence type="ECO:0000256" key="2">
    <source>
        <dbReference type="SAM" id="MobiDB-lite"/>
    </source>
</evidence>
<dbReference type="InterPro" id="IPR011697">
    <property type="entry name" value="Peptidase_C26"/>
</dbReference>
<dbReference type="KEGG" id="sgz:C0216_11015"/>
<dbReference type="Gene3D" id="3.40.50.880">
    <property type="match status" value="1"/>
</dbReference>
<evidence type="ECO:0000313" key="3">
    <source>
        <dbReference type="EMBL" id="AXE23917.1"/>
    </source>
</evidence>
<dbReference type="AlphaFoldDB" id="A0A344TZ46"/>